<reference evidence="6" key="1">
    <citation type="submission" date="2020-02" db="EMBL/GenBank/DDBJ databases">
        <authorList>
            <person name="Meier V. D."/>
        </authorList>
    </citation>
    <scope>NUCLEOTIDE SEQUENCE</scope>
    <source>
        <strain evidence="6">AVDCRST_MAG71</strain>
    </source>
</reference>
<feature type="domain" description="Flagellar hook-length control protein-like C-terminal" evidence="5">
    <location>
        <begin position="235"/>
        <end position="317"/>
    </location>
</feature>
<evidence type="ECO:0000256" key="4">
    <source>
        <dbReference type="SAM" id="MobiDB-lite"/>
    </source>
</evidence>
<keyword evidence="3" id="KW-1005">Bacterial flagellum biogenesis</keyword>
<dbReference type="InterPro" id="IPR038610">
    <property type="entry name" value="FliK-like_C_sf"/>
</dbReference>
<dbReference type="Pfam" id="PF02120">
    <property type="entry name" value="Flg_hook"/>
    <property type="match status" value="1"/>
</dbReference>
<dbReference type="InterPro" id="IPR052563">
    <property type="entry name" value="FliK"/>
</dbReference>
<dbReference type="PANTHER" id="PTHR37533:SF2">
    <property type="entry name" value="FLAGELLAR HOOK-LENGTH CONTROL PROTEIN"/>
    <property type="match status" value="1"/>
</dbReference>
<dbReference type="PANTHER" id="PTHR37533">
    <property type="entry name" value="FLAGELLAR HOOK-LENGTH CONTROL PROTEIN"/>
    <property type="match status" value="1"/>
</dbReference>
<feature type="compositionally biased region" description="Polar residues" evidence="4">
    <location>
        <begin position="311"/>
        <end position="321"/>
    </location>
</feature>
<dbReference type="AlphaFoldDB" id="A0A6J4M1S9"/>
<dbReference type="InterPro" id="IPR021136">
    <property type="entry name" value="Flagellar_hook_control-like_C"/>
</dbReference>
<organism evidence="6">
    <name type="scientific">uncultured Lysobacter sp</name>
    <dbReference type="NCBI Taxonomy" id="271060"/>
    <lineage>
        <taxon>Bacteria</taxon>
        <taxon>Pseudomonadati</taxon>
        <taxon>Pseudomonadota</taxon>
        <taxon>Gammaproteobacteria</taxon>
        <taxon>Lysobacterales</taxon>
        <taxon>Lysobacteraceae</taxon>
        <taxon>Lysobacter</taxon>
        <taxon>environmental samples</taxon>
    </lineage>
</organism>
<name>A0A6J4M1S9_9GAMM</name>
<feature type="region of interest" description="Disordered" evidence="4">
    <location>
        <begin position="1"/>
        <end position="87"/>
    </location>
</feature>
<dbReference type="PRINTS" id="PR01007">
    <property type="entry name" value="FLGHOOKFLIK"/>
</dbReference>
<evidence type="ECO:0000256" key="3">
    <source>
        <dbReference type="ARBA" id="ARBA00022795"/>
    </source>
</evidence>
<evidence type="ECO:0000313" key="6">
    <source>
        <dbReference type="EMBL" id="CAA9347719.1"/>
    </source>
</evidence>
<comment type="similarity">
    <text evidence="2">Belongs to the FliK family.</text>
</comment>
<dbReference type="InterPro" id="IPR001635">
    <property type="entry name" value="Flag_hook_Flik"/>
</dbReference>
<evidence type="ECO:0000256" key="1">
    <source>
        <dbReference type="ARBA" id="ARBA00003944"/>
    </source>
</evidence>
<comment type="function">
    <text evidence="1">Controls the length of the flagellar hook.</text>
</comment>
<dbReference type="EMBL" id="CADCUA010000607">
    <property type="protein sequence ID" value="CAA9347719.1"/>
    <property type="molecule type" value="Genomic_DNA"/>
</dbReference>
<feature type="compositionally biased region" description="Low complexity" evidence="4">
    <location>
        <begin position="1"/>
        <end position="23"/>
    </location>
</feature>
<evidence type="ECO:0000259" key="5">
    <source>
        <dbReference type="Pfam" id="PF02120"/>
    </source>
</evidence>
<dbReference type="CDD" id="cd17470">
    <property type="entry name" value="T3SS_Flik_C"/>
    <property type="match status" value="1"/>
</dbReference>
<proteinExistence type="inferred from homology"/>
<dbReference type="Gene3D" id="3.30.750.140">
    <property type="match status" value="1"/>
</dbReference>
<gene>
    <name evidence="6" type="ORF">AVDCRST_MAG71-2588</name>
</gene>
<dbReference type="GO" id="GO:0044780">
    <property type="term" value="P:bacterial-type flagellum assembly"/>
    <property type="evidence" value="ECO:0007669"/>
    <property type="project" value="InterPro"/>
</dbReference>
<feature type="region of interest" description="Disordered" evidence="4">
    <location>
        <begin position="308"/>
        <end position="341"/>
    </location>
</feature>
<dbReference type="GO" id="GO:0009424">
    <property type="term" value="C:bacterial-type flagellum hook"/>
    <property type="evidence" value="ECO:0007669"/>
    <property type="project" value="InterPro"/>
</dbReference>
<evidence type="ECO:0000256" key="2">
    <source>
        <dbReference type="ARBA" id="ARBA00009149"/>
    </source>
</evidence>
<accession>A0A6J4M1S9</accession>
<protein>
    <recommendedName>
        <fullName evidence="5">Flagellar hook-length control protein-like C-terminal domain-containing protein</fullName>
    </recommendedName>
</protein>
<sequence>MTASGAAMLMSPAPSAPASGAPSPAKPRSGDGKADASGTSFDRMLDEGSAKPSTPSTPRAGETVAPEAGATSAQPETATRDAREDAAAPAGLPDQLLSLLASLPQALTATAAATPELAATAAAAAGINAAANGSARTPASATALQFPLAAAAPPTAAPDPAALALAALGDAPARDSGVDAFAAAGEATAAIDGVNPAASFSTALSTARTESAPVLPTPLAQPANAQAGYDDAFGDNIVWMADQRLGRADIRVSPDHLGTIDVRLQLDGAKVTAEFFSAQPEVRQALEASFNRLRDMMGQHGLQLAHADVGQQRSGQGSGTDAPNAARMDEGDADTARATVTPLRSRRLLDEYA</sequence>